<name>A0A165GWL7_9BASI</name>
<evidence type="ECO:0000313" key="4">
    <source>
        <dbReference type="Proteomes" id="UP000076842"/>
    </source>
</evidence>
<keyword evidence="2" id="KW-0012">Acyltransferase</keyword>
<dbReference type="Proteomes" id="UP000076842">
    <property type="component" value="Unassembled WGS sequence"/>
</dbReference>
<sequence>MTAASSSSVTVTAEHIVHAAHPSSWQSLPSPFPLGPMDHYVTISIPVQVVFVYRRPSSSSSEELIPVAWLKRALERLLDYYPHLTGRLEVHPTTGERSITRLGSGMGLYEAVCSDPLDAFVSSALPSGISLQQLPGSGNALLAPFNPAFQAVCNDPLFAVQHTRFACGGVSLGVRVLHTIADADGFFQLVRDLAEIYRGLLEAEKTGNPTSAVPVLAQMPHFKPYMSELMGGNMTTEEQQTALAYKPSLFHIEEDGKTASEGQAMPETMAEIGDKVTMAPEAPTTGHFLRYTGNELQDLKDRATDPSGKGWVSTFEALSAHFYQCVHRARVELRAKDPSFGDISPTDFLTSVNLRTALGPDLPPRYFPQAVFAPWVFIPPEILADGPLWKVAKYAHDMMRGPAAGSRDSINGTLRWIAAQPNKSKIQSGFRFGSGSFMISQWSKTDMYSGATFDTRPILVSPPFTAISLVDALLYTLPTEDQGTPNDTGDIDVAVALSAPLWQFLVQDGRYMGGRIID</sequence>
<dbReference type="Pfam" id="PF02458">
    <property type="entry name" value="Transferase"/>
    <property type="match status" value="1"/>
</dbReference>
<dbReference type="STRING" id="1353952.A0A165GWL7"/>
<dbReference type="OrthoDB" id="1862401at2759"/>
<evidence type="ECO:0000313" key="3">
    <source>
        <dbReference type="EMBL" id="KZT58580.1"/>
    </source>
</evidence>
<accession>A0A165GWL7</accession>
<organism evidence="3 4">
    <name type="scientific">Calocera cornea HHB12733</name>
    <dbReference type="NCBI Taxonomy" id="1353952"/>
    <lineage>
        <taxon>Eukaryota</taxon>
        <taxon>Fungi</taxon>
        <taxon>Dikarya</taxon>
        <taxon>Basidiomycota</taxon>
        <taxon>Agaricomycotina</taxon>
        <taxon>Dacrymycetes</taxon>
        <taxon>Dacrymycetales</taxon>
        <taxon>Dacrymycetaceae</taxon>
        <taxon>Calocera</taxon>
    </lineage>
</organism>
<dbReference type="Gene3D" id="3.30.559.10">
    <property type="entry name" value="Chloramphenicol acetyltransferase-like domain"/>
    <property type="match status" value="2"/>
</dbReference>
<keyword evidence="1" id="KW-0808">Transferase</keyword>
<evidence type="ECO:0000256" key="2">
    <source>
        <dbReference type="ARBA" id="ARBA00023315"/>
    </source>
</evidence>
<evidence type="ECO:0008006" key="5">
    <source>
        <dbReference type="Google" id="ProtNLM"/>
    </source>
</evidence>
<dbReference type="AlphaFoldDB" id="A0A165GWL7"/>
<dbReference type="InParanoid" id="A0A165GWL7"/>
<dbReference type="EMBL" id="KV423949">
    <property type="protein sequence ID" value="KZT58580.1"/>
    <property type="molecule type" value="Genomic_DNA"/>
</dbReference>
<dbReference type="SUPFAM" id="SSF52777">
    <property type="entry name" value="CoA-dependent acyltransferases"/>
    <property type="match status" value="1"/>
</dbReference>
<keyword evidence="4" id="KW-1185">Reference proteome</keyword>
<reference evidence="3 4" key="1">
    <citation type="journal article" date="2016" name="Mol. Biol. Evol.">
        <title>Comparative Genomics of Early-Diverging Mushroom-Forming Fungi Provides Insights into the Origins of Lignocellulose Decay Capabilities.</title>
        <authorList>
            <person name="Nagy L.G."/>
            <person name="Riley R."/>
            <person name="Tritt A."/>
            <person name="Adam C."/>
            <person name="Daum C."/>
            <person name="Floudas D."/>
            <person name="Sun H."/>
            <person name="Yadav J.S."/>
            <person name="Pangilinan J."/>
            <person name="Larsson K.H."/>
            <person name="Matsuura K."/>
            <person name="Barry K."/>
            <person name="Labutti K."/>
            <person name="Kuo R."/>
            <person name="Ohm R.A."/>
            <person name="Bhattacharya S.S."/>
            <person name="Shirouzu T."/>
            <person name="Yoshinaga Y."/>
            <person name="Martin F.M."/>
            <person name="Grigoriev I.V."/>
            <person name="Hibbett D.S."/>
        </authorList>
    </citation>
    <scope>NUCLEOTIDE SEQUENCE [LARGE SCALE GENOMIC DNA]</scope>
    <source>
        <strain evidence="3 4">HHB12733</strain>
    </source>
</reference>
<proteinExistence type="predicted"/>
<gene>
    <name evidence="3" type="ORF">CALCODRAFT_494674</name>
</gene>
<dbReference type="InterPro" id="IPR050317">
    <property type="entry name" value="Plant_Fungal_Acyltransferase"/>
</dbReference>
<dbReference type="GO" id="GO:0016747">
    <property type="term" value="F:acyltransferase activity, transferring groups other than amino-acyl groups"/>
    <property type="evidence" value="ECO:0007669"/>
    <property type="project" value="TreeGrafter"/>
</dbReference>
<protein>
    <recommendedName>
        <fullName evidence="5">Transferase-domain-containing protein</fullName>
    </recommendedName>
</protein>
<dbReference type="InterPro" id="IPR023213">
    <property type="entry name" value="CAT-like_dom_sf"/>
</dbReference>
<dbReference type="PANTHER" id="PTHR31642:SF11">
    <property type="entry name" value="SHIKIMATE O-HYDROXYCINNAMOYLTRANSFERASE"/>
    <property type="match status" value="1"/>
</dbReference>
<evidence type="ECO:0000256" key="1">
    <source>
        <dbReference type="ARBA" id="ARBA00022679"/>
    </source>
</evidence>
<dbReference type="PANTHER" id="PTHR31642">
    <property type="entry name" value="TRICHOTHECENE 3-O-ACETYLTRANSFERASE"/>
    <property type="match status" value="1"/>
</dbReference>